<evidence type="ECO:0000313" key="3">
    <source>
        <dbReference type="Proteomes" id="UP000199645"/>
    </source>
</evidence>
<dbReference type="InterPro" id="IPR045935">
    <property type="entry name" value="DUF6355"/>
</dbReference>
<dbReference type="RefSeq" id="WP_093613370.1">
    <property type="nucleotide sequence ID" value="NZ_BOMT01000028.1"/>
</dbReference>
<feature type="signal peptide" evidence="1">
    <location>
        <begin position="1"/>
        <end position="32"/>
    </location>
</feature>
<dbReference type="STRING" id="35752.SAMN05421541_104511"/>
<dbReference type="EMBL" id="FONV01000004">
    <property type="protein sequence ID" value="SFE92884.1"/>
    <property type="molecule type" value="Genomic_DNA"/>
</dbReference>
<evidence type="ECO:0000313" key="2">
    <source>
        <dbReference type="EMBL" id="SFE92884.1"/>
    </source>
</evidence>
<dbReference type="Proteomes" id="UP000199645">
    <property type="component" value="Unassembled WGS sequence"/>
</dbReference>
<proteinExistence type="predicted"/>
<feature type="chain" id="PRO_5039340763" description="Alpha amylase inhibitor" evidence="1">
    <location>
        <begin position="33"/>
        <end position="105"/>
    </location>
</feature>
<dbReference type="AlphaFoldDB" id="A0A1I2EIG1"/>
<protein>
    <recommendedName>
        <fullName evidence="4">Alpha amylase inhibitor</fullName>
    </recommendedName>
</protein>
<reference evidence="2 3" key="1">
    <citation type="submission" date="2016-10" db="EMBL/GenBank/DDBJ databases">
        <authorList>
            <person name="de Groot N.N."/>
        </authorList>
    </citation>
    <scope>NUCLEOTIDE SEQUENCE [LARGE SCALE GENOMIC DNA]</scope>
    <source>
        <strain evidence="2 3">DSM 43019</strain>
    </source>
</reference>
<name>A0A1I2EIG1_9ACTN</name>
<accession>A0A1I2EIG1</accession>
<dbReference type="Pfam" id="PF19882">
    <property type="entry name" value="DUF6355"/>
    <property type="match status" value="1"/>
</dbReference>
<gene>
    <name evidence="2" type="ORF">SAMN05421541_104511</name>
</gene>
<dbReference type="OrthoDB" id="3540574at2"/>
<organism evidence="2 3">
    <name type="scientific">Actinoplanes philippinensis</name>
    <dbReference type="NCBI Taxonomy" id="35752"/>
    <lineage>
        <taxon>Bacteria</taxon>
        <taxon>Bacillati</taxon>
        <taxon>Actinomycetota</taxon>
        <taxon>Actinomycetes</taxon>
        <taxon>Micromonosporales</taxon>
        <taxon>Micromonosporaceae</taxon>
        <taxon>Actinoplanes</taxon>
    </lineage>
</organism>
<keyword evidence="1" id="KW-0732">Signal</keyword>
<evidence type="ECO:0008006" key="4">
    <source>
        <dbReference type="Google" id="ProtNLM"/>
    </source>
</evidence>
<keyword evidence="3" id="KW-1185">Reference proteome</keyword>
<evidence type="ECO:0000256" key="1">
    <source>
        <dbReference type="SAM" id="SignalP"/>
    </source>
</evidence>
<sequence>MTGRNSLRKAVVGAAVVAGLVGGAAVPAAASAAAPADVQISACGFWVNAQGWAFYTHCTGSVYTIVQVKVVTRSGPGSLICVRPGTVGLGPNSVVSNAYYTGRLC</sequence>